<feature type="compositionally biased region" description="Basic and acidic residues" evidence="1">
    <location>
        <begin position="1"/>
        <end position="12"/>
    </location>
</feature>
<evidence type="ECO:0000256" key="1">
    <source>
        <dbReference type="SAM" id="MobiDB-lite"/>
    </source>
</evidence>
<keyword evidence="2" id="KW-1185">Reference proteome</keyword>
<sequence length="189" mass="21074">MMLQHRIGESRIAEQVALPRPGTLESMGDAQQRADLTKQRRTKSSLEQNRKEQQCTKSRPAIRQSDSIRTAKCESPAKVHKCRDVIQSPIPPCTSKLEEIRRVPMEINRPLLSLSPSSNDHASYKVTKKYQNRPTYIPSRNKQRKAPYRRGTASTSAASRSACSSTGGSAEETMRTNGFGATERISLSS</sequence>
<dbReference type="AlphaFoldDB" id="A0A0M3HPW1"/>
<organism evidence="2 3">
    <name type="scientific">Ascaris lumbricoides</name>
    <name type="common">Giant roundworm</name>
    <dbReference type="NCBI Taxonomy" id="6252"/>
    <lineage>
        <taxon>Eukaryota</taxon>
        <taxon>Metazoa</taxon>
        <taxon>Ecdysozoa</taxon>
        <taxon>Nematoda</taxon>
        <taxon>Chromadorea</taxon>
        <taxon>Rhabditida</taxon>
        <taxon>Spirurina</taxon>
        <taxon>Ascaridomorpha</taxon>
        <taxon>Ascaridoidea</taxon>
        <taxon>Ascarididae</taxon>
        <taxon>Ascaris</taxon>
    </lineage>
</organism>
<dbReference type="WBParaSite" id="ALUE_0000401301-mRNA-1">
    <property type="protein sequence ID" value="ALUE_0000401301-mRNA-1"/>
    <property type="gene ID" value="ALUE_0000401301"/>
</dbReference>
<protein>
    <submittedName>
        <fullName evidence="3">Shugoshin C-terminal domain-containing protein</fullName>
    </submittedName>
</protein>
<feature type="region of interest" description="Disordered" evidence="1">
    <location>
        <begin position="111"/>
        <end position="189"/>
    </location>
</feature>
<feature type="region of interest" description="Disordered" evidence="1">
    <location>
        <begin position="1"/>
        <end position="63"/>
    </location>
</feature>
<accession>A0A0M3HPW1</accession>
<evidence type="ECO:0000313" key="3">
    <source>
        <dbReference type="WBParaSite" id="ALUE_0000401301-mRNA-1"/>
    </source>
</evidence>
<dbReference type="Proteomes" id="UP000036681">
    <property type="component" value="Unplaced"/>
</dbReference>
<feature type="compositionally biased region" description="Low complexity" evidence="1">
    <location>
        <begin position="149"/>
        <end position="170"/>
    </location>
</feature>
<name>A0A0M3HPW1_ASCLU</name>
<proteinExistence type="predicted"/>
<evidence type="ECO:0000313" key="2">
    <source>
        <dbReference type="Proteomes" id="UP000036681"/>
    </source>
</evidence>
<reference evidence="3" key="1">
    <citation type="submission" date="2017-02" db="UniProtKB">
        <authorList>
            <consortium name="WormBaseParasite"/>
        </authorList>
    </citation>
    <scope>IDENTIFICATION</scope>
</reference>